<dbReference type="EMBL" id="AZHW01000929">
    <property type="protein sequence ID" value="ETW95335.1"/>
    <property type="molecule type" value="Genomic_DNA"/>
</dbReference>
<dbReference type="Proteomes" id="UP000019141">
    <property type="component" value="Unassembled WGS sequence"/>
</dbReference>
<evidence type="ECO:0000313" key="1">
    <source>
        <dbReference type="EMBL" id="ETW95335.1"/>
    </source>
</evidence>
<gene>
    <name evidence="1" type="ORF">ETSY1_31085</name>
</gene>
<reference evidence="1 2" key="1">
    <citation type="journal article" date="2014" name="Nature">
        <title>An environmental bacterial taxon with a large and distinct metabolic repertoire.</title>
        <authorList>
            <person name="Wilson M.C."/>
            <person name="Mori T."/>
            <person name="Ruckert C."/>
            <person name="Uria A.R."/>
            <person name="Helf M.J."/>
            <person name="Takada K."/>
            <person name="Gernert C."/>
            <person name="Steffens U.A."/>
            <person name="Heycke N."/>
            <person name="Schmitt S."/>
            <person name="Rinke C."/>
            <person name="Helfrich E.J."/>
            <person name="Brachmann A.O."/>
            <person name="Gurgui C."/>
            <person name="Wakimoto T."/>
            <person name="Kracht M."/>
            <person name="Crusemann M."/>
            <person name="Hentschel U."/>
            <person name="Abe I."/>
            <person name="Matsunaga S."/>
            <person name="Kalinowski J."/>
            <person name="Takeyama H."/>
            <person name="Piel J."/>
        </authorList>
    </citation>
    <scope>NUCLEOTIDE SEQUENCE [LARGE SCALE GENOMIC DNA]</scope>
    <source>
        <strain evidence="2">TSY1</strain>
    </source>
</reference>
<accession>W4LCA9</accession>
<dbReference type="HOGENOM" id="CLU_1507948_0_0_7"/>
<sequence>MLEQDEPVTQDMQIEAAAALGACFNAAASVPRLVFLVSPTCEVCISGAQSAAQAVLSLPATSDFRLYLLWLPVLENDSIEAAAGMRARFSDDGRARHFWDDGLRVSQAYHRVLQLGQRQRRHRVAWDLFLLYRAGVTWDEVPPVPDFWMHQLFLDDVPKLEAETLRRELEQMIGEQKG</sequence>
<keyword evidence="2" id="KW-1185">Reference proteome</keyword>
<evidence type="ECO:0000313" key="2">
    <source>
        <dbReference type="Proteomes" id="UP000019141"/>
    </source>
</evidence>
<comment type="caution">
    <text evidence="1">The sequence shown here is derived from an EMBL/GenBank/DDBJ whole genome shotgun (WGS) entry which is preliminary data.</text>
</comment>
<organism evidence="1 2">
    <name type="scientific">Entotheonella factor</name>
    <dbReference type="NCBI Taxonomy" id="1429438"/>
    <lineage>
        <taxon>Bacteria</taxon>
        <taxon>Pseudomonadati</taxon>
        <taxon>Nitrospinota/Tectimicrobiota group</taxon>
        <taxon>Candidatus Tectimicrobiota</taxon>
        <taxon>Candidatus Entotheonellia</taxon>
        <taxon>Candidatus Entotheonellales</taxon>
        <taxon>Candidatus Entotheonellaceae</taxon>
        <taxon>Candidatus Entotheonella</taxon>
    </lineage>
</organism>
<name>W4LCA9_ENTF1</name>
<proteinExistence type="predicted"/>
<dbReference type="AlphaFoldDB" id="W4LCA9"/>
<protein>
    <submittedName>
        <fullName evidence="1">Uncharacterized protein</fullName>
    </submittedName>
</protein>